<organism evidence="1 2">
    <name type="scientific">Irpex rosettiformis</name>
    <dbReference type="NCBI Taxonomy" id="378272"/>
    <lineage>
        <taxon>Eukaryota</taxon>
        <taxon>Fungi</taxon>
        <taxon>Dikarya</taxon>
        <taxon>Basidiomycota</taxon>
        <taxon>Agaricomycotina</taxon>
        <taxon>Agaricomycetes</taxon>
        <taxon>Polyporales</taxon>
        <taxon>Irpicaceae</taxon>
        <taxon>Irpex</taxon>
    </lineage>
</organism>
<gene>
    <name evidence="1" type="ORF">BDY19DRAFT_908395</name>
</gene>
<accession>A0ACB8TWU6</accession>
<keyword evidence="2" id="KW-1185">Reference proteome</keyword>
<evidence type="ECO:0000313" key="1">
    <source>
        <dbReference type="EMBL" id="KAI0086434.1"/>
    </source>
</evidence>
<sequence>MPASTRYSRTASPTRSTSTSGATAFNQQQLPNVVKKLAIEGKAEKGSDGRGDGASLKMYLKIALPLNSVVPGSTIPLFKEENLKILDSQVHPLDNNSAPFNFATTTNPLLRKAGRALNLPARSKDSYMSLFGSAASSSSTAAPLEDRYTGHILVTGYHVSYVLPKELPSRAVVSGSIGRRATSPEIHFMAAIDMWVPFLTRPPHSPYLLSLPVPRCLSNHIRLRIFAPNSPSVSASLASLSSVEGDATSWDLTSDPHVTRSASKRLTRSHSYQNFADEDTSDDSTTGFSDGYGIQGSFPSTDRMRVRWAAPLKSSDVPETSDGRRRVGIREVKGDMTCVVLDRMGKGKDREDDEDADTPEGIVMKVEYTATCKGVWFPGVATMLGMDVSLDAGDSEVLWVPGEEQKWAVTGGSGFTGFAVGPPPHTTASKESSADALPLHILPSTPNGRQDEVPKTNGHRSFSQTSSLSLLRAPLPSQSMMDDSSFDGSPTNTPLSSIASLPTVSSSIEHRKSRASSVGAWADSEESPETIRPPKVPISIHLNMNEIVPPQRGAFTFTISGTILVLPTKNPFLLSQASLESTTTGASELLPLPQFRALSAEKESITTIVRNELDDLVLDIFNSTGKLSDPQSRKTVLQPGGQTKCGAEGARLSVRSLTSPSDWSRRSRRDQSVDGARRPPSRPRTPNSALQRQSSSASLRQNFFMGTPKPKRDGPLMIPRVDAKITPLIPQGSTVPTEYAVRVSLPAPSDADSDWVEFGLAPPPEPSSNSDKSSKRPQPNGPVKSNALPPQVQVASASYEGVPVKFETSTIVKPEGKLPALGLSFEEASAKEWMTWVRVHVGESGGGTMEVVYLVKADQDSSKTGKKRKLTRDTALNVLLPTFSLPVGVMEVSIETQSEFELTSLQHNFTHQQTSSNGRTLTQYSLEEYFYPTLAITLTGTSKPSNSGWLYACILAVIVCTMATTLAARTMKTSHALFAELGQAQQALESCSSKYLEYSGVDAETVIITETSTIYATSTVSTISTVMQQQRPLPTPNLPLEATTSIIQYYPDESTDSETALHSTSSTTMTTITQTLVKATPTNTPPDDSSLSPITDMTFPFPVRFDISSFDIPDAARNTAQVVLRGLGLAWQFCRKVYHYPLPPP</sequence>
<reference evidence="1" key="1">
    <citation type="journal article" date="2021" name="Environ. Microbiol.">
        <title>Gene family expansions and transcriptome signatures uncover fungal adaptations to wood decay.</title>
        <authorList>
            <person name="Hage H."/>
            <person name="Miyauchi S."/>
            <person name="Viragh M."/>
            <person name="Drula E."/>
            <person name="Min B."/>
            <person name="Chaduli D."/>
            <person name="Navarro D."/>
            <person name="Favel A."/>
            <person name="Norest M."/>
            <person name="Lesage-Meessen L."/>
            <person name="Balint B."/>
            <person name="Merenyi Z."/>
            <person name="de Eugenio L."/>
            <person name="Morin E."/>
            <person name="Martinez A.T."/>
            <person name="Baldrian P."/>
            <person name="Stursova M."/>
            <person name="Martinez M.J."/>
            <person name="Novotny C."/>
            <person name="Magnuson J.K."/>
            <person name="Spatafora J.W."/>
            <person name="Maurice S."/>
            <person name="Pangilinan J."/>
            <person name="Andreopoulos W."/>
            <person name="LaButti K."/>
            <person name="Hundley H."/>
            <person name="Na H."/>
            <person name="Kuo A."/>
            <person name="Barry K."/>
            <person name="Lipzen A."/>
            <person name="Henrissat B."/>
            <person name="Riley R."/>
            <person name="Ahrendt S."/>
            <person name="Nagy L.G."/>
            <person name="Grigoriev I.V."/>
            <person name="Martin F."/>
            <person name="Rosso M.N."/>
        </authorList>
    </citation>
    <scope>NUCLEOTIDE SEQUENCE</scope>
    <source>
        <strain evidence="1">CBS 384.51</strain>
    </source>
</reference>
<proteinExistence type="predicted"/>
<evidence type="ECO:0000313" key="2">
    <source>
        <dbReference type="Proteomes" id="UP001055072"/>
    </source>
</evidence>
<name>A0ACB8TWU6_9APHY</name>
<comment type="caution">
    <text evidence="1">The sequence shown here is derived from an EMBL/GenBank/DDBJ whole genome shotgun (WGS) entry which is preliminary data.</text>
</comment>
<dbReference type="Proteomes" id="UP001055072">
    <property type="component" value="Unassembled WGS sequence"/>
</dbReference>
<protein>
    <submittedName>
        <fullName evidence="1">Uncharacterized protein</fullName>
    </submittedName>
</protein>
<dbReference type="EMBL" id="MU274924">
    <property type="protein sequence ID" value="KAI0086434.1"/>
    <property type="molecule type" value="Genomic_DNA"/>
</dbReference>